<feature type="compositionally biased region" description="Polar residues" evidence="1">
    <location>
        <begin position="25"/>
        <end position="34"/>
    </location>
</feature>
<feature type="region of interest" description="Disordered" evidence="1">
    <location>
        <begin position="15"/>
        <end position="62"/>
    </location>
</feature>
<name>A0AAE0KJJ9_9PEZI</name>
<evidence type="ECO:0000313" key="2">
    <source>
        <dbReference type="EMBL" id="KAK3377392.1"/>
    </source>
</evidence>
<feature type="compositionally biased region" description="Polar residues" evidence="1">
    <location>
        <begin position="49"/>
        <end position="60"/>
    </location>
</feature>
<evidence type="ECO:0000256" key="1">
    <source>
        <dbReference type="SAM" id="MobiDB-lite"/>
    </source>
</evidence>
<proteinExistence type="predicted"/>
<keyword evidence="3" id="KW-1185">Reference proteome</keyword>
<reference evidence="2" key="2">
    <citation type="submission" date="2023-06" db="EMBL/GenBank/DDBJ databases">
        <authorList>
            <consortium name="Lawrence Berkeley National Laboratory"/>
            <person name="Haridas S."/>
            <person name="Hensen N."/>
            <person name="Bonometti L."/>
            <person name="Westerberg I."/>
            <person name="Brannstrom I.O."/>
            <person name="Guillou S."/>
            <person name="Cros-Aarteil S."/>
            <person name="Calhoun S."/>
            <person name="Kuo A."/>
            <person name="Mondo S."/>
            <person name="Pangilinan J."/>
            <person name="Riley R."/>
            <person name="Labutti K."/>
            <person name="Andreopoulos B."/>
            <person name="Lipzen A."/>
            <person name="Chen C."/>
            <person name="Yanf M."/>
            <person name="Daum C."/>
            <person name="Ng V."/>
            <person name="Clum A."/>
            <person name="Steindorff A."/>
            <person name="Ohm R."/>
            <person name="Martin F."/>
            <person name="Silar P."/>
            <person name="Natvig D."/>
            <person name="Lalanne C."/>
            <person name="Gautier V."/>
            <person name="Ament-Velasquez S.L."/>
            <person name="Kruys A."/>
            <person name="Hutchinson M.I."/>
            <person name="Powell A.J."/>
            <person name="Barry K."/>
            <person name="Miller A.N."/>
            <person name="Grigoriev I.V."/>
            <person name="Debuchy R."/>
            <person name="Gladieux P."/>
            <person name="Thoren M.H."/>
            <person name="Johannesson H."/>
        </authorList>
    </citation>
    <scope>NUCLEOTIDE SEQUENCE</scope>
    <source>
        <strain evidence="2">CBS 958.72</strain>
    </source>
</reference>
<gene>
    <name evidence="2" type="ORF">B0T24DRAFT_239542</name>
</gene>
<accession>A0AAE0KJJ9</accession>
<comment type="caution">
    <text evidence="2">The sequence shown here is derived from an EMBL/GenBank/DDBJ whole genome shotgun (WGS) entry which is preliminary data.</text>
</comment>
<protein>
    <submittedName>
        <fullName evidence="2">Uncharacterized protein</fullName>
    </submittedName>
</protein>
<reference evidence="2" key="1">
    <citation type="journal article" date="2023" name="Mol. Phylogenet. Evol.">
        <title>Genome-scale phylogeny and comparative genomics of the fungal order Sordariales.</title>
        <authorList>
            <person name="Hensen N."/>
            <person name="Bonometti L."/>
            <person name="Westerberg I."/>
            <person name="Brannstrom I.O."/>
            <person name="Guillou S."/>
            <person name="Cros-Aarteil S."/>
            <person name="Calhoun S."/>
            <person name="Haridas S."/>
            <person name="Kuo A."/>
            <person name="Mondo S."/>
            <person name="Pangilinan J."/>
            <person name="Riley R."/>
            <person name="LaButti K."/>
            <person name="Andreopoulos B."/>
            <person name="Lipzen A."/>
            <person name="Chen C."/>
            <person name="Yan M."/>
            <person name="Daum C."/>
            <person name="Ng V."/>
            <person name="Clum A."/>
            <person name="Steindorff A."/>
            <person name="Ohm R.A."/>
            <person name="Martin F."/>
            <person name="Silar P."/>
            <person name="Natvig D.O."/>
            <person name="Lalanne C."/>
            <person name="Gautier V."/>
            <person name="Ament-Velasquez S.L."/>
            <person name="Kruys A."/>
            <person name="Hutchinson M.I."/>
            <person name="Powell A.J."/>
            <person name="Barry K."/>
            <person name="Miller A.N."/>
            <person name="Grigoriev I.V."/>
            <person name="Debuchy R."/>
            <person name="Gladieux P."/>
            <person name="Hiltunen Thoren M."/>
            <person name="Johannesson H."/>
        </authorList>
    </citation>
    <scope>NUCLEOTIDE SEQUENCE</scope>
    <source>
        <strain evidence="2">CBS 958.72</strain>
    </source>
</reference>
<dbReference type="Proteomes" id="UP001287356">
    <property type="component" value="Unassembled WGS sequence"/>
</dbReference>
<organism evidence="2 3">
    <name type="scientific">Lasiosphaeria ovina</name>
    <dbReference type="NCBI Taxonomy" id="92902"/>
    <lineage>
        <taxon>Eukaryota</taxon>
        <taxon>Fungi</taxon>
        <taxon>Dikarya</taxon>
        <taxon>Ascomycota</taxon>
        <taxon>Pezizomycotina</taxon>
        <taxon>Sordariomycetes</taxon>
        <taxon>Sordariomycetidae</taxon>
        <taxon>Sordariales</taxon>
        <taxon>Lasiosphaeriaceae</taxon>
        <taxon>Lasiosphaeria</taxon>
    </lineage>
</organism>
<sequence length="234" mass="25570">MQAWGTRNSRVAIHPPFQPFHRQRGSQALPNCLSSPEIVPLSRSDRGTTKTSGPQINQGGHASLSAIPYCSHMAPTRRKNGTAVHKTRPGPGWHRCQVRGGNKNGQNQVVSLRSRGGLQALVRLRSHTSHTIPYEQQTKLSRFSLALAGSVSQLSQVEPDMFAAAITAAEQLHNATPLANMFCRWNHGYVSRPRVSRQAGGRGAHHPCSAPAQTVCSLKFGREFPIKLHSARVN</sequence>
<evidence type="ECO:0000313" key="3">
    <source>
        <dbReference type="Proteomes" id="UP001287356"/>
    </source>
</evidence>
<dbReference type="EMBL" id="JAULSN010000003">
    <property type="protein sequence ID" value="KAK3377392.1"/>
    <property type="molecule type" value="Genomic_DNA"/>
</dbReference>
<dbReference type="AlphaFoldDB" id="A0AAE0KJJ9"/>